<sequence>MTLPTWSFADDELNLYSARKEELIKPLLDRFTEQTGIKVNLVTADAAALLQRLQSEGINSPADLLLTVDAGNLHRAKEAGVTQPFESAQLAEVIPENYRDPEGHWVALSLRARPILYAKDRVDPARLSTYEALTDAEWRRKICVRSSDNIYNQSMVSAMIATLGVEQTEAWARGLVANLARPPQGGDRDQIKAAAAGQCDIAIANTYYLAGMLGSNDPTEREAAEHIAVFWPNQADRGVHINASGAALTKSATNRAAAEQLVEFLANPESQQWYAQVNGEFPVRADVPISETLAAWGPFKADAINLDQLGVYNAEAVRLMDRAGWR</sequence>
<dbReference type="Proteomes" id="UP001564408">
    <property type="component" value="Unassembled WGS sequence"/>
</dbReference>
<reference evidence="3 4" key="1">
    <citation type="submission" date="2024-05" db="EMBL/GenBank/DDBJ databases">
        <title>Genome Sequence and Characterization of the New Strain Purple Sulfur Bacterium of Genus Thioalkalicoccus.</title>
        <authorList>
            <person name="Bryantseva I.A."/>
            <person name="Kyndt J.A."/>
            <person name="Imhoff J.F."/>
        </authorList>
    </citation>
    <scope>NUCLEOTIDE SEQUENCE [LARGE SCALE GENOMIC DNA]</scope>
    <source>
        <strain evidence="3 4">Um2</strain>
    </source>
</reference>
<dbReference type="Pfam" id="PF13343">
    <property type="entry name" value="SBP_bac_6"/>
    <property type="match status" value="1"/>
</dbReference>
<evidence type="ECO:0000313" key="3">
    <source>
        <dbReference type="EMBL" id="MEY6431984.1"/>
    </source>
</evidence>
<comment type="caution">
    <text evidence="3">The sequence shown here is derived from an EMBL/GenBank/DDBJ whole genome shotgun (WGS) entry which is preliminary data.</text>
</comment>
<dbReference type="PIRSF" id="PIRSF002825">
    <property type="entry name" value="CfbpA"/>
    <property type="match status" value="1"/>
</dbReference>
<keyword evidence="2" id="KW-0732">Signal</keyword>
<dbReference type="InterPro" id="IPR026045">
    <property type="entry name" value="Ferric-bd"/>
</dbReference>
<keyword evidence="4" id="KW-1185">Reference proteome</keyword>
<dbReference type="CDD" id="cd13542">
    <property type="entry name" value="PBP2_FutA1_ilke"/>
    <property type="match status" value="1"/>
</dbReference>
<gene>
    <name evidence="3" type="ORF">ABC977_06115</name>
</gene>
<comment type="similarity">
    <text evidence="1">Belongs to the bacterial solute-binding protein 1 family.</text>
</comment>
<protein>
    <submittedName>
        <fullName evidence="3">Fe(3+) ABC transporter substrate-binding protein</fullName>
    </submittedName>
</protein>
<accession>A0ABV4BBW3</accession>
<evidence type="ECO:0000256" key="1">
    <source>
        <dbReference type="ARBA" id="ARBA00008520"/>
    </source>
</evidence>
<name>A0ABV4BBW3_9GAMM</name>
<dbReference type="SUPFAM" id="SSF53850">
    <property type="entry name" value="Periplasmic binding protein-like II"/>
    <property type="match status" value="1"/>
</dbReference>
<evidence type="ECO:0000313" key="4">
    <source>
        <dbReference type="Proteomes" id="UP001564408"/>
    </source>
</evidence>
<organism evidence="3 4">
    <name type="scientific">Thioalkalicoccus limnaeus</name>
    <dbReference type="NCBI Taxonomy" id="120681"/>
    <lineage>
        <taxon>Bacteria</taxon>
        <taxon>Pseudomonadati</taxon>
        <taxon>Pseudomonadota</taxon>
        <taxon>Gammaproteobacteria</taxon>
        <taxon>Chromatiales</taxon>
        <taxon>Chromatiaceae</taxon>
        <taxon>Thioalkalicoccus</taxon>
    </lineage>
</organism>
<dbReference type="PANTHER" id="PTHR30006">
    <property type="entry name" value="THIAMINE-BINDING PERIPLASMIC PROTEIN-RELATED"/>
    <property type="match status" value="1"/>
</dbReference>
<evidence type="ECO:0000256" key="2">
    <source>
        <dbReference type="ARBA" id="ARBA00022729"/>
    </source>
</evidence>
<dbReference type="PANTHER" id="PTHR30006:SF15">
    <property type="entry name" value="IRON-UTILIZATION PERIPLASMIC PROTEIN"/>
    <property type="match status" value="1"/>
</dbReference>
<proteinExistence type="inferred from homology"/>
<dbReference type="Gene3D" id="3.40.190.10">
    <property type="entry name" value="Periplasmic binding protein-like II"/>
    <property type="match status" value="2"/>
</dbReference>
<dbReference type="EMBL" id="JBDKXB010000005">
    <property type="protein sequence ID" value="MEY6431984.1"/>
    <property type="molecule type" value="Genomic_DNA"/>
</dbReference>